<evidence type="ECO:0000313" key="2">
    <source>
        <dbReference type="Proteomes" id="UP000580797"/>
    </source>
</evidence>
<dbReference type="SUPFAM" id="SSF52266">
    <property type="entry name" value="SGNH hydrolase"/>
    <property type="match status" value="1"/>
</dbReference>
<evidence type="ECO:0000313" key="1">
    <source>
        <dbReference type="EMBL" id="MBB5513494.1"/>
    </source>
</evidence>
<name>A0A7W8TVB7_9MICC</name>
<dbReference type="EMBL" id="JACHDR010000001">
    <property type="protein sequence ID" value="MBB5513494.1"/>
    <property type="molecule type" value="Genomic_DNA"/>
</dbReference>
<gene>
    <name evidence="1" type="ORF">HD598_002181</name>
</gene>
<accession>A0A7W8TVB7</accession>
<proteinExistence type="predicted"/>
<protein>
    <recommendedName>
        <fullName evidence="3">SGNH hydrolase-type esterase domain-containing protein</fullName>
    </recommendedName>
</protein>
<dbReference type="Gene3D" id="3.40.50.1110">
    <property type="entry name" value="SGNH hydrolase"/>
    <property type="match status" value="1"/>
</dbReference>
<evidence type="ECO:0008006" key="3">
    <source>
        <dbReference type="Google" id="ProtNLM"/>
    </source>
</evidence>
<comment type="caution">
    <text evidence="1">The sequence shown here is derived from an EMBL/GenBank/DDBJ whole genome shotgun (WGS) entry which is preliminary data.</text>
</comment>
<dbReference type="InterPro" id="IPR036514">
    <property type="entry name" value="SGNH_hydro_sf"/>
</dbReference>
<sequence length="131" mass="13306">MDRLIGHQPDMVLVFGSINDGANSGVEAAALEVYGRIANELPGVPVLVCATQDYGEGAPAATAPNPGHGAAAAASPNVAGHVEPNVENWVTSAHAGLVNNSYDNAHLTTFGNRLYAEKLAAFIAASLGITA</sequence>
<reference evidence="1 2" key="1">
    <citation type="submission" date="2020-08" db="EMBL/GenBank/DDBJ databases">
        <title>Sequencing the genomes of 1000 actinobacteria strains.</title>
        <authorList>
            <person name="Klenk H.-P."/>
        </authorList>
    </citation>
    <scope>NUCLEOTIDE SEQUENCE [LARGE SCALE GENOMIC DNA]</scope>
    <source>
        <strain evidence="1 2">DSM 105783</strain>
    </source>
</reference>
<dbReference type="AlphaFoldDB" id="A0A7W8TVB7"/>
<dbReference type="Proteomes" id="UP000580797">
    <property type="component" value="Unassembled WGS sequence"/>
</dbReference>
<organism evidence="1 2">
    <name type="scientific">Neomicrococcus aestuarii</name>
    <dbReference type="NCBI Taxonomy" id="556325"/>
    <lineage>
        <taxon>Bacteria</taxon>
        <taxon>Bacillati</taxon>
        <taxon>Actinomycetota</taxon>
        <taxon>Actinomycetes</taxon>
        <taxon>Micrococcales</taxon>
        <taxon>Micrococcaceae</taxon>
        <taxon>Neomicrococcus</taxon>
    </lineage>
</organism>